<organism evidence="2 3">
    <name type="scientific">Orbilia brochopaga</name>
    <dbReference type="NCBI Taxonomy" id="3140254"/>
    <lineage>
        <taxon>Eukaryota</taxon>
        <taxon>Fungi</taxon>
        <taxon>Dikarya</taxon>
        <taxon>Ascomycota</taxon>
        <taxon>Pezizomycotina</taxon>
        <taxon>Orbiliomycetes</taxon>
        <taxon>Orbiliales</taxon>
        <taxon>Orbiliaceae</taxon>
        <taxon>Orbilia</taxon>
    </lineage>
</organism>
<dbReference type="AlphaFoldDB" id="A0AAV9V4V0"/>
<proteinExistence type="predicted"/>
<evidence type="ECO:0000313" key="3">
    <source>
        <dbReference type="Proteomes" id="UP001375240"/>
    </source>
</evidence>
<dbReference type="EMBL" id="JAVHNQ010000002">
    <property type="protein sequence ID" value="KAK6354862.1"/>
    <property type="molecule type" value="Genomic_DNA"/>
</dbReference>
<comment type="caution">
    <text evidence="2">The sequence shown here is derived from an EMBL/GenBank/DDBJ whole genome shotgun (WGS) entry which is preliminary data.</text>
</comment>
<gene>
    <name evidence="2" type="ORF">TWF696_003993</name>
</gene>
<keyword evidence="3" id="KW-1185">Reference proteome</keyword>
<feature type="region of interest" description="Disordered" evidence="1">
    <location>
        <begin position="83"/>
        <end position="119"/>
    </location>
</feature>
<protein>
    <submittedName>
        <fullName evidence="2">Uncharacterized protein</fullName>
    </submittedName>
</protein>
<dbReference type="Proteomes" id="UP001375240">
    <property type="component" value="Unassembled WGS sequence"/>
</dbReference>
<accession>A0AAV9V4V0</accession>
<feature type="compositionally biased region" description="Acidic residues" evidence="1">
    <location>
        <begin position="87"/>
        <end position="97"/>
    </location>
</feature>
<evidence type="ECO:0000313" key="2">
    <source>
        <dbReference type="EMBL" id="KAK6354862.1"/>
    </source>
</evidence>
<name>A0AAV9V4V0_9PEZI</name>
<sequence length="157" mass="17426">MRELILMQAIINAYNIPPKFELASKALGITMKAVSGRYGRLKKKIEAAATAFPLYDVDENGNPIKRGRGRPPKRQQFAMAAPTVLADEGEEEDDEEQISTTFETGKGAKGVKKRKVKEEKPALVENGNSKLLVPFDGDDEELLDDAAYIFKQENIID</sequence>
<reference evidence="2 3" key="1">
    <citation type="submission" date="2019-10" db="EMBL/GenBank/DDBJ databases">
        <authorList>
            <person name="Palmer J.M."/>
        </authorList>
    </citation>
    <scope>NUCLEOTIDE SEQUENCE [LARGE SCALE GENOMIC DNA]</scope>
    <source>
        <strain evidence="2 3">TWF696</strain>
    </source>
</reference>
<evidence type="ECO:0000256" key="1">
    <source>
        <dbReference type="SAM" id="MobiDB-lite"/>
    </source>
</evidence>